<feature type="binding site" evidence="8">
    <location>
        <position position="165"/>
    </location>
    <ligand>
        <name>substrate</name>
    </ligand>
</feature>
<dbReference type="EC" id="3.2.1.-" evidence="10"/>
<evidence type="ECO:0000256" key="3">
    <source>
        <dbReference type="ARBA" id="ARBA00023001"/>
    </source>
</evidence>
<keyword evidence="3 10" id="KW-0136">Cellulose degradation</keyword>
<proteinExistence type="inferred from homology"/>
<dbReference type="GO" id="GO:0005576">
    <property type="term" value="C:extracellular region"/>
    <property type="evidence" value="ECO:0007669"/>
    <property type="project" value="InterPro"/>
</dbReference>
<evidence type="ECO:0000256" key="9">
    <source>
        <dbReference type="PROSITE-ProRule" id="PRU10056"/>
    </source>
</evidence>
<accession>A0A261XX62</accession>
<dbReference type="InterPro" id="IPR035971">
    <property type="entry name" value="CBD_sf"/>
</dbReference>
<feature type="binding site" evidence="8">
    <location>
        <position position="421"/>
    </location>
    <ligand>
        <name>substrate</name>
    </ligand>
</feature>
<evidence type="ECO:0000256" key="8">
    <source>
        <dbReference type="PIRSR" id="PIRSR001100-2"/>
    </source>
</evidence>
<dbReference type="Proteomes" id="UP000242875">
    <property type="component" value="Unassembled WGS sequence"/>
</dbReference>
<feature type="signal peptide" evidence="10">
    <location>
        <begin position="1"/>
        <end position="21"/>
    </location>
</feature>
<feature type="compositionally biased region" description="Low complexity" evidence="11">
    <location>
        <begin position="65"/>
        <end position="111"/>
    </location>
</feature>
<evidence type="ECO:0000259" key="12">
    <source>
        <dbReference type="PROSITE" id="PS51164"/>
    </source>
</evidence>
<protein>
    <recommendedName>
        <fullName evidence="10">Glucanase</fullName>
        <ecNumber evidence="10">3.2.1.-</ecNumber>
    </recommendedName>
</protein>
<keyword evidence="14" id="KW-1185">Reference proteome</keyword>
<dbReference type="PROSITE" id="PS00562">
    <property type="entry name" value="CBM1_1"/>
    <property type="match status" value="1"/>
</dbReference>
<dbReference type="InterPro" id="IPR016288">
    <property type="entry name" value="Beta_cellobiohydrolase"/>
</dbReference>
<dbReference type="PRINTS" id="PR00733">
    <property type="entry name" value="GLHYDRLASE6"/>
</dbReference>
<feature type="region of interest" description="Disordered" evidence="11">
    <location>
        <begin position="65"/>
        <end position="116"/>
    </location>
</feature>
<organism evidence="13 14">
    <name type="scientific">Bifiguratus adelaidae</name>
    <dbReference type="NCBI Taxonomy" id="1938954"/>
    <lineage>
        <taxon>Eukaryota</taxon>
        <taxon>Fungi</taxon>
        <taxon>Fungi incertae sedis</taxon>
        <taxon>Mucoromycota</taxon>
        <taxon>Mucoromycotina</taxon>
        <taxon>Endogonomycetes</taxon>
        <taxon>Endogonales</taxon>
        <taxon>Endogonales incertae sedis</taxon>
        <taxon>Bifiguratus</taxon>
    </lineage>
</organism>
<feature type="active site" description="Proton donor" evidence="7">
    <location>
        <position position="250"/>
    </location>
</feature>
<dbReference type="InterPro" id="IPR036434">
    <property type="entry name" value="Beta_cellobiohydrolase_sf"/>
</dbReference>
<dbReference type="Pfam" id="PF00734">
    <property type="entry name" value="CBM_1"/>
    <property type="match status" value="1"/>
</dbReference>
<dbReference type="EMBL" id="MVBO01000114">
    <property type="protein sequence ID" value="OZJ02950.1"/>
    <property type="molecule type" value="Genomic_DNA"/>
</dbReference>
<comment type="similarity">
    <text evidence="10">Belongs to the glycosyl hydrolase family 6.</text>
</comment>
<keyword evidence="2 10" id="KW-0378">Hydrolase</keyword>
<dbReference type="PANTHER" id="PTHR34876">
    <property type="match status" value="1"/>
</dbReference>
<dbReference type="InterPro" id="IPR001524">
    <property type="entry name" value="Glyco_hydro_6_CS"/>
</dbReference>
<dbReference type="GO" id="GO:0004553">
    <property type="term" value="F:hydrolase activity, hydrolyzing O-glycosyl compounds"/>
    <property type="evidence" value="ECO:0007669"/>
    <property type="project" value="InterPro"/>
</dbReference>
<dbReference type="Gene3D" id="3.20.20.40">
    <property type="entry name" value="1, 4-beta cellobiohydrolase"/>
    <property type="match status" value="1"/>
</dbReference>
<dbReference type="PROSITE" id="PS51164">
    <property type="entry name" value="CBM1_2"/>
    <property type="match status" value="1"/>
</dbReference>
<evidence type="ECO:0000256" key="1">
    <source>
        <dbReference type="ARBA" id="ARBA00022729"/>
    </source>
</evidence>
<feature type="binding site" evidence="8">
    <location>
        <position position="295"/>
    </location>
    <ligand>
        <name>substrate</name>
    </ligand>
</feature>
<sequence>MKQLSITLLSAAILPLAIVQAQTCSAKYGQCGGVGWTGPTCCPAGWTCQQQGNNIYYSQCLPGTGSSSSSSSQTSTTTRSSSSTTSSSASTTLTSTTSTSTSPTSTPSSGTGNDRNPYLGAQFYATPYYASEITTSINSFKAAGDSADAAKAAQVQSVGTAIWIDVAAKIPNITTYLDDALALQKSTGQIQAVTFVVYDLPDRDCAAAASNGEFTVANDGLTHYKAYIDGFHAAFAAHPDNRIICIIEPDSLGNLVTNLNVPKCSAAANTYKAGIAYAIQQLQFPNVALYLDAAHAGWLGWPANLQPAATLFSQVLQSAAPATIRGFSTNVANYNAFHAATPDPITQGSSTPDEESYIAALTPHLQALNVPANFVTDTGRNGVQGIRQAWGDWCNVKGAGFGVRPTTNTGVANVDAFLWVKPGGESDGTSNSSAARYDFHCGQSDAAQPAPEAGTWFDAYFQALVKNANPSL</sequence>
<evidence type="ECO:0000256" key="2">
    <source>
        <dbReference type="ARBA" id="ARBA00022801"/>
    </source>
</evidence>
<dbReference type="InterPro" id="IPR000254">
    <property type="entry name" value="CBD"/>
</dbReference>
<evidence type="ECO:0000256" key="6">
    <source>
        <dbReference type="ARBA" id="ARBA00023326"/>
    </source>
</evidence>
<feature type="binding site" evidence="8">
    <location>
        <position position="333"/>
    </location>
    <ligand>
        <name>substrate</name>
    </ligand>
</feature>
<dbReference type="FunFam" id="3.20.20.40:FF:000001">
    <property type="entry name" value="Glucanase"/>
    <property type="match status" value="1"/>
</dbReference>
<evidence type="ECO:0000256" key="10">
    <source>
        <dbReference type="RuleBase" id="RU361186"/>
    </source>
</evidence>
<feature type="binding site" evidence="8">
    <location>
        <position position="163"/>
    </location>
    <ligand>
        <name>substrate</name>
    </ligand>
</feature>
<dbReference type="PIRSF" id="PIRSF001100">
    <property type="entry name" value="Beta_cellobiohydrolase"/>
    <property type="match status" value="1"/>
</dbReference>
<feature type="active site" description="Proton acceptor" evidence="7">
    <location>
        <position position="427"/>
    </location>
</feature>
<dbReference type="OrthoDB" id="64893at2759"/>
<dbReference type="SMART" id="SM00236">
    <property type="entry name" value="fCBD"/>
    <property type="match status" value="1"/>
</dbReference>
<dbReference type="SUPFAM" id="SSF57180">
    <property type="entry name" value="Cellulose-binding domain"/>
    <property type="match status" value="1"/>
</dbReference>
<feature type="binding site" evidence="8">
    <location>
        <position position="393"/>
    </location>
    <ligand>
        <name>substrate</name>
    </ligand>
</feature>
<feature type="binding site" evidence="8">
    <location>
        <position position="425"/>
    </location>
    <ligand>
        <name>substrate</name>
    </ligand>
</feature>
<keyword evidence="4 10" id="KW-0119">Carbohydrate metabolism</keyword>
<dbReference type="GO" id="GO:0030245">
    <property type="term" value="P:cellulose catabolic process"/>
    <property type="evidence" value="ECO:0007669"/>
    <property type="project" value="UniProtKB-KW"/>
</dbReference>
<evidence type="ECO:0000256" key="5">
    <source>
        <dbReference type="ARBA" id="ARBA00023295"/>
    </source>
</evidence>
<gene>
    <name evidence="13" type="ORF">BZG36_04615</name>
</gene>
<dbReference type="SUPFAM" id="SSF51989">
    <property type="entry name" value="Glycosyl hydrolases family 6, cellulases"/>
    <property type="match status" value="1"/>
</dbReference>
<evidence type="ECO:0000256" key="7">
    <source>
        <dbReference type="PIRSR" id="PIRSR001100-1"/>
    </source>
</evidence>
<feature type="binding site" evidence="8">
    <location>
        <position position="298"/>
    </location>
    <ligand>
        <name>substrate</name>
    </ligand>
</feature>
<evidence type="ECO:0000256" key="11">
    <source>
        <dbReference type="SAM" id="MobiDB-lite"/>
    </source>
</evidence>
<dbReference type="Pfam" id="PF01341">
    <property type="entry name" value="Glyco_hydro_6"/>
    <property type="match status" value="1"/>
</dbReference>
<comment type="caution">
    <text evidence="13">The sequence shown here is derived from an EMBL/GenBank/DDBJ whole genome shotgun (WGS) entry which is preliminary data.</text>
</comment>
<name>A0A261XX62_9FUNG</name>
<reference evidence="13 14" key="1">
    <citation type="journal article" date="2017" name="Mycologia">
        <title>Bifiguratus adelaidae, gen. et sp. nov., a new member of Mucoromycotina in endophytic and soil-dwelling habitats.</title>
        <authorList>
            <person name="Torres-Cruz T.J."/>
            <person name="Billingsley Tobias T.L."/>
            <person name="Almatruk M."/>
            <person name="Hesse C."/>
            <person name="Kuske C.R."/>
            <person name="Desiro A."/>
            <person name="Benucci G.M."/>
            <person name="Bonito G."/>
            <person name="Stajich J.E."/>
            <person name="Dunlap C."/>
            <person name="Arnold A.E."/>
            <person name="Porras-Alfaro A."/>
        </authorList>
    </citation>
    <scope>NUCLEOTIDE SEQUENCE [LARGE SCALE GENOMIC DNA]</scope>
    <source>
        <strain evidence="13 14">AZ0501</strain>
    </source>
</reference>
<dbReference type="PROSITE" id="PS00655">
    <property type="entry name" value="GLYCOSYL_HYDROL_F6_1"/>
    <property type="match status" value="1"/>
</dbReference>
<feature type="active site" evidence="9">
    <location>
        <position position="204"/>
    </location>
</feature>
<keyword evidence="5 10" id="KW-0326">Glycosidase</keyword>
<evidence type="ECO:0000313" key="14">
    <source>
        <dbReference type="Proteomes" id="UP000242875"/>
    </source>
</evidence>
<feature type="domain" description="CBM1" evidence="12">
    <location>
        <begin position="23"/>
        <end position="61"/>
    </location>
</feature>
<keyword evidence="1 10" id="KW-0732">Signal</keyword>
<feature type="chain" id="PRO_5011810256" description="Glucanase" evidence="10">
    <location>
        <begin position="22"/>
        <end position="472"/>
    </location>
</feature>
<keyword evidence="6 10" id="KW-0624">Polysaccharide degradation</keyword>
<dbReference type="AlphaFoldDB" id="A0A261XX62"/>
<evidence type="ECO:0000313" key="13">
    <source>
        <dbReference type="EMBL" id="OZJ02950.1"/>
    </source>
</evidence>
<dbReference type="GO" id="GO:0030248">
    <property type="term" value="F:cellulose binding"/>
    <property type="evidence" value="ECO:0007669"/>
    <property type="project" value="InterPro"/>
</dbReference>
<evidence type="ECO:0000256" key="4">
    <source>
        <dbReference type="ARBA" id="ARBA00023277"/>
    </source>
</evidence>
<dbReference type="PANTHER" id="PTHR34876:SF10">
    <property type="entry name" value="GLUCANASE"/>
    <property type="match status" value="1"/>
</dbReference>